<reference evidence="5 6" key="1">
    <citation type="journal article" date="2018" name="Nat. Biotechnol.">
        <title>A standardized bacterial taxonomy based on genome phylogeny substantially revises the tree of life.</title>
        <authorList>
            <person name="Parks D.H."/>
            <person name="Chuvochina M."/>
            <person name="Waite D.W."/>
            <person name="Rinke C."/>
            <person name="Skarshewski A."/>
            <person name="Chaumeil P.A."/>
            <person name="Hugenholtz P."/>
        </authorList>
    </citation>
    <scope>NUCLEOTIDE SEQUENCE [LARGE SCALE GENOMIC DNA]</scope>
    <source>
        <strain evidence="5">UBA8733</strain>
    </source>
</reference>
<dbReference type="SUPFAM" id="SSF46785">
    <property type="entry name" value="Winged helix' DNA-binding domain"/>
    <property type="match status" value="1"/>
</dbReference>
<feature type="binding site" evidence="1">
    <location>
        <position position="85"/>
    </location>
    <ligand>
        <name>ATP</name>
        <dbReference type="ChEBI" id="CHEBI:30616"/>
    </ligand>
</feature>
<dbReference type="PANTHER" id="PTHR13504">
    <property type="entry name" value="FIDO DOMAIN-CONTAINING PROTEIN DDB_G0283145"/>
    <property type="match status" value="1"/>
</dbReference>
<dbReference type="PROSITE" id="PS51459">
    <property type="entry name" value="FIDO"/>
    <property type="match status" value="1"/>
</dbReference>
<dbReference type="InterPro" id="IPR040198">
    <property type="entry name" value="Fido_containing"/>
</dbReference>
<dbReference type="Pfam" id="PF13784">
    <property type="entry name" value="Fic_N"/>
    <property type="match status" value="1"/>
</dbReference>
<accession>A0A3B9H2W4</accession>
<gene>
    <name evidence="5" type="ORF">DCG58_16730</name>
</gene>
<evidence type="ECO:0000259" key="4">
    <source>
        <dbReference type="PROSITE" id="PS51459"/>
    </source>
</evidence>
<feature type="domain" description="Fido" evidence="4">
    <location>
        <begin position="132"/>
        <end position="282"/>
    </location>
</feature>
<keyword evidence="1" id="KW-0067">ATP-binding</keyword>
<dbReference type="InterPro" id="IPR036597">
    <property type="entry name" value="Fido-like_dom_sf"/>
</dbReference>
<dbReference type="PIRSF" id="PIRSF038925">
    <property type="entry name" value="AMP-prot_trans"/>
    <property type="match status" value="1"/>
</dbReference>
<feature type="binding site" evidence="3">
    <location>
        <begin position="260"/>
        <end position="261"/>
    </location>
    <ligand>
        <name>ATP</name>
        <dbReference type="ChEBI" id="CHEBI:30616"/>
    </ligand>
</feature>
<evidence type="ECO:0000256" key="2">
    <source>
        <dbReference type="PIRSR" id="PIRSR640198-1"/>
    </source>
</evidence>
<feature type="active site" evidence="2">
    <location>
        <position position="218"/>
    </location>
</feature>
<dbReference type="InterPro" id="IPR036390">
    <property type="entry name" value="WH_DNA-bd_sf"/>
</dbReference>
<dbReference type="GO" id="GO:0005524">
    <property type="term" value="F:ATP binding"/>
    <property type="evidence" value="ECO:0007669"/>
    <property type="project" value="UniProtKB-KW"/>
</dbReference>
<dbReference type="RefSeq" id="WP_272991395.1">
    <property type="nucleotide sequence ID" value="NZ_CAJQMV010000037.1"/>
</dbReference>
<feature type="binding site" evidence="3">
    <location>
        <begin position="222"/>
        <end position="229"/>
    </location>
    <ligand>
        <name>ATP</name>
        <dbReference type="ChEBI" id="CHEBI:30616"/>
    </ligand>
</feature>
<dbReference type="PANTHER" id="PTHR13504:SF38">
    <property type="entry name" value="FIDO DOMAIN-CONTAINING PROTEIN"/>
    <property type="match status" value="1"/>
</dbReference>
<feature type="binding site" evidence="1">
    <location>
        <position position="260"/>
    </location>
    <ligand>
        <name>ATP</name>
        <dbReference type="ChEBI" id="CHEBI:30616"/>
    </ligand>
</feature>
<proteinExistence type="predicted"/>
<dbReference type="AlphaFoldDB" id="A0A3B9H2W4"/>
<evidence type="ECO:0000313" key="5">
    <source>
        <dbReference type="EMBL" id="HAE28806.1"/>
    </source>
</evidence>
<feature type="binding site" evidence="1">
    <location>
        <position position="218"/>
    </location>
    <ligand>
        <name>ATP</name>
        <dbReference type="ChEBI" id="CHEBI:30616"/>
    </ligand>
</feature>
<feature type="binding site" evidence="1">
    <location>
        <begin position="223"/>
        <end position="229"/>
    </location>
    <ligand>
        <name>ATP</name>
        <dbReference type="ChEBI" id="CHEBI:30616"/>
    </ligand>
</feature>
<evidence type="ECO:0000313" key="6">
    <source>
        <dbReference type="Proteomes" id="UP000259610"/>
    </source>
</evidence>
<evidence type="ECO:0000256" key="1">
    <source>
        <dbReference type="PIRSR" id="PIRSR038925-1"/>
    </source>
</evidence>
<name>A0A3B9H2W4_9PROT</name>
<keyword evidence="1" id="KW-0547">Nucleotide-binding</keyword>
<dbReference type="Gene3D" id="1.10.3290.10">
    <property type="entry name" value="Fido-like domain"/>
    <property type="match status" value="1"/>
</dbReference>
<comment type="caution">
    <text evidence="5">The sequence shown here is derived from an EMBL/GenBank/DDBJ whole genome shotgun (WGS) entry which is preliminary data.</text>
</comment>
<organism evidence="5 6">
    <name type="scientific">Hyphomonas adhaerens</name>
    <dbReference type="NCBI Taxonomy" id="81029"/>
    <lineage>
        <taxon>Bacteria</taxon>
        <taxon>Pseudomonadati</taxon>
        <taxon>Pseudomonadota</taxon>
        <taxon>Alphaproteobacteria</taxon>
        <taxon>Hyphomonadales</taxon>
        <taxon>Hyphomonadaceae</taxon>
        <taxon>Hyphomonas</taxon>
    </lineage>
</organism>
<dbReference type="InterPro" id="IPR003812">
    <property type="entry name" value="Fido"/>
</dbReference>
<dbReference type="SUPFAM" id="SSF140931">
    <property type="entry name" value="Fic-like"/>
    <property type="match status" value="1"/>
</dbReference>
<dbReference type="Proteomes" id="UP000259610">
    <property type="component" value="Unassembled WGS sequence"/>
</dbReference>
<dbReference type="Pfam" id="PF02661">
    <property type="entry name" value="Fic"/>
    <property type="match status" value="1"/>
</dbReference>
<dbReference type="InterPro" id="IPR025758">
    <property type="entry name" value="Fic/DOC_N"/>
</dbReference>
<sequence length="391" mass="43666">MTHQAKNNRLGEYVISSVGEERYRAYIPAPLPPDPPLDMTRLYPLLDQASTALGRLDGMSMILPDPSLFLYMYVRKEAVLSSQIEGTQSSLSDLLLFEVDEAPGAPLDDVTEVSCYVAALTYGLTRLNDLPLSLRLLREIHAHLMNNARGGNKNPGEFRTSQNWLGGTRPGNAVFVPPPPDKLADCLGRFETFLHDETVRLPVLVKAALAHLQFETIHPFLDGNGRLGRLLITLILCAEGILRDPLLYLSLYLKTHRARYYELLQSVRETGNWEDWIEFFLQGVIETSRQATDAAQAIVKLFKDDRVTLEKSGRSTASALSIHALLQNRPIATSTRVTEATGMSLPTALRNLALLEELGIVREITGKDRNKIFVYGKFLDILSQGTEPLRR</sequence>
<dbReference type="EMBL" id="DMAN01000380">
    <property type="protein sequence ID" value="HAE28806.1"/>
    <property type="molecule type" value="Genomic_DNA"/>
</dbReference>
<protein>
    <submittedName>
        <fullName evidence="5">Cell filamentation protein Fic</fullName>
    </submittedName>
</protein>
<dbReference type="InterPro" id="IPR026287">
    <property type="entry name" value="SoFic-like"/>
</dbReference>
<evidence type="ECO:0000256" key="3">
    <source>
        <dbReference type="PIRSR" id="PIRSR640198-2"/>
    </source>
</evidence>